<feature type="transmembrane region" description="Helical" evidence="8">
    <location>
        <begin position="115"/>
        <end position="133"/>
    </location>
</feature>
<sequence>MQEREDCNHMHLVFSESVVDKPRTAFDNFDANCDDDLSYVSVAGNEDIMKSVVICEKKRQIWTTSSSSSSSVSSRTSVKTLQSTQAPTTFGSIKAFFKWLLPQRELKEDPKTMKIFSSIQILTACFAGFAHGANDVSNAIAPLTSLFFIYTQMDVEQKGETPIYVLLFGVFAICVGLVCLGKKVIRTIGTNMSEINPASGFTIEFGAAVTALLASKVGLPISTTHSLVGSVVAVGSIKSGEGIDWKIFRNVALSWLVTLPVSGLISAGFMCLLKFAL</sequence>
<feature type="transmembrane region" description="Helical" evidence="8">
    <location>
        <begin position="252"/>
        <end position="273"/>
    </location>
</feature>
<reference evidence="10 11" key="1">
    <citation type="submission" date="2022-11" db="UniProtKB">
        <authorList>
            <consortium name="WormBaseParasite"/>
        </authorList>
    </citation>
    <scope>IDENTIFICATION</scope>
</reference>
<proteinExistence type="inferred from homology"/>
<evidence type="ECO:0000256" key="8">
    <source>
        <dbReference type="SAM" id="Phobius"/>
    </source>
</evidence>
<dbReference type="Pfam" id="PF01384">
    <property type="entry name" value="PHO4"/>
    <property type="match status" value="1"/>
</dbReference>
<comment type="similarity">
    <text evidence="2">Belongs to the inorganic phosphate transporter (PiT) (TC 2.A.20) family.</text>
</comment>
<evidence type="ECO:0000313" key="9">
    <source>
        <dbReference type="Proteomes" id="UP000887569"/>
    </source>
</evidence>
<keyword evidence="7 8" id="KW-0472">Membrane</keyword>
<evidence type="ECO:0000313" key="11">
    <source>
        <dbReference type="WBParaSite" id="PgR089_g025_t14"/>
    </source>
</evidence>
<evidence type="ECO:0000256" key="7">
    <source>
        <dbReference type="ARBA" id="ARBA00023136"/>
    </source>
</evidence>
<evidence type="ECO:0000256" key="4">
    <source>
        <dbReference type="ARBA" id="ARBA00022592"/>
    </source>
</evidence>
<dbReference type="PANTHER" id="PTHR11101">
    <property type="entry name" value="PHOSPHATE TRANSPORTER"/>
    <property type="match status" value="1"/>
</dbReference>
<dbReference type="GO" id="GO:0016020">
    <property type="term" value="C:membrane"/>
    <property type="evidence" value="ECO:0007669"/>
    <property type="project" value="UniProtKB-SubCell"/>
</dbReference>
<dbReference type="PANTHER" id="PTHR11101:SF67">
    <property type="entry name" value="PHOSPHATE TRANSPORTER"/>
    <property type="match status" value="1"/>
</dbReference>
<keyword evidence="9" id="KW-1185">Reference proteome</keyword>
<evidence type="ECO:0000256" key="5">
    <source>
        <dbReference type="ARBA" id="ARBA00022692"/>
    </source>
</evidence>
<comment type="subcellular location">
    <subcellularLocation>
        <location evidence="1">Membrane</location>
        <topology evidence="1">Multi-pass membrane protein</topology>
    </subcellularLocation>
</comment>
<evidence type="ECO:0000256" key="3">
    <source>
        <dbReference type="ARBA" id="ARBA00022448"/>
    </source>
</evidence>
<dbReference type="AlphaFoldDB" id="A0A915C4R7"/>
<dbReference type="GO" id="GO:0005315">
    <property type="term" value="F:phosphate transmembrane transporter activity"/>
    <property type="evidence" value="ECO:0007669"/>
    <property type="project" value="InterPro"/>
</dbReference>
<feature type="transmembrane region" description="Helical" evidence="8">
    <location>
        <begin position="163"/>
        <end position="180"/>
    </location>
</feature>
<dbReference type="GO" id="GO:0035435">
    <property type="term" value="P:phosphate ion transmembrane transport"/>
    <property type="evidence" value="ECO:0007669"/>
    <property type="project" value="TreeGrafter"/>
</dbReference>
<name>A0A915C4R7_PARUN</name>
<keyword evidence="6 8" id="KW-1133">Transmembrane helix</keyword>
<accession>A0A915C4R7</accession>
<evidence type="ECO:0000256" key="1">
    <source>
        <dbReference type="ARBA" id="ARBA00004141"/>
    </source>
</evidence>
<dbReference type="InterPro" id="IPR001204">
    <property type="entry name" value="Phos_transporter"/>
</dbReference>
<dbReference type="WBParaSite" id="PgR089_g025_t14">
    <property type="protein sequence ID" value="PgR089_g025_t14"/>
    <property type="gene ID" value="PgR089_g025"/>
</dbReference>
<evidence type="ECO:0000256" key="6">
    <source>
        <dbReference type="ARBA" id="ARBA00022989"/>
    </source>
</evidence>
<keyword evidence="3" id="KW-0813">Transport</keyword>
<protein>
    <submittedName>
        <fullName evidence="10 11">Phosphate transporter</fullName>
    </submittedName>
</protein>
<keyword evidence="4" id="KW-0592">Phosphate transport</keyword>
<organism evidence="9 10">
    <name type="scientific">Parascaris univalens</name>
    <name type="common">Nematode worm</name>
    <dbReference type="NCBI Taxonomy" id="6257"/>
    <lineage>
        <taxon>Eukaryota</taxon>
        <taxon>Metazoa</taxon>
        <taxon>Ecdysozoa</taxon>
        <taxon>Nematoda</taxon>
        <taxon>Chromadorea</taxon>
        <taxon>Rhabditida</taxon>
        <taxon>Spirurina</taxon>
        <taxon>Ascaridomorpha</taxon>
        <taxon>Ascaridoidea</taxon>
        <taxon>Ascarididae</taxon>
        <taxon>Parascaris</taxon>
    </lineage>
</organism>
<dbReference type="Proteomes" id="UP000887569">
    <property type="component" value="Unplaced"/>
</dbReference>
<evidence type="ECO:0000313" key="10">
    <source>
        <dbReference type="WBParaSite" id="PgR089_g025_t03"/>
    </source>
</evidence>
<dbReference type="WBParaSite" id="PgR089_g025_t03">
    <property type="protein sequence ID" value="PgR089_g025_t03"/>
    <property type="gene ID" value="PgR089_g025"/>
</dbReference>
<keyword evidence="5 8" id="KW-0812">Transmembrane</keyword>
<evidence type="ECO:0000256" key="2">
    <source>
        <dbReference type="ARBA" id="ARBA00009916"/>
    </source>
</evidence>